<evidence type="ECO:0008006" key="4">
    <source>
        <dbReference type="Google" id="ProtNLM"/>
    </source>
</evidence>
<name>A0A8S1SR92_9CILI</name>
<gene>
    <name evidence="2" type="ORF">PPENT_87.1.T0100377</name>
</gene>
<evidence type="ECO:0000313" key="2">
    <source>
        <dbReference type="EMBL" id="CAD8141926.1"/>
    </source>
</evidence>
<feature type="transmembrane region" description="Helical" evidence="1">
    <location>
        <begin position="62"/>
        <end position="82"/>
    </location>
</feature>
<keyword evidence="1" id="KW-0812">Transmembrane</keyword>
<dbReference type="EMBL" id="CAJJDO010000010">
    <property type="protein sequence ID" value="CAD8141926.1"/>
    <property type="molecule type" value="Genomic_DNA"/>
</dbReference>
<dbReference type="AlphaFoldDB" id="A0A8S1SR92"/>
<organism evidence="2 3">
    <name type="scientific">Paramecium pentaurelia</name>
    <dbReference type="NCBI Taxonomy" id="43138"/>
    <lineage>
        <taxon>Eukaryota</taxon>
        <taxon>Sar</taxon>
        <taxon>Alveolata</taxon>
        <taxon>Ciliophora</taxon>
        <taxon>Intramacronucleata</taxon>
        <taxon>Oligohymenophorea</taxon>
        <taxon>Peniculida</taxon>
        <taxon>Parameciidae</taxon>
        <taxon>Paramecium</taxon>
    </lineage>
</organism>
<proteinExistence type="predicted"/>
<dbReference type="Proteomes" id="UP000689195">
    <property type="component" value="Unassembled WGS sequence"/>
</dbReference>
<accession>A0A8S1SR92</accession>
<reference evidence="2" key="1">
    <citation type="submission" date="2021-01" db="EMBL/GenBank/DDBJ databases">
        <authorList>
            <consortium name="Genoscope - CEA"/>
            <person name="William W."/>
        </authorList>
    </citation>
    <scope>NUCLEOTIDE SEQUENCE</scope>
</reference>
<protein>
    <recommendedName>
        <fullName evidence="4">Transmembrane protein</fullName>
    </recommendedName>
</protein>
<keyword evidence="1" id="KW-1133">Transmembrane helix</keyword>
<evidence type="ECO:0000313" key="3">
    <source>
        <dbReference type="Proteomes" id="UP000689195"/>
    </source>
</evidence>
<feature type="transmembrane region" description="Helical" evidence="1">
    <location>
        <begin position="37"/>
        <end position="56"/>
    </location>
</feature>
<keyword evidence="1" id="KW-0472">Membrane</keyword>
<comment type="caution">
    <text evidence="2">The sequence shown here is derived from an EMBL/GenBank/DDBJ whole genome shotgun (WGS) entry which is preliminary data.</text>
</comment>
<keyword evidence="3" id="KW-1185">Reference proteome</keyword>
<evidence type="ECO:0000256" key="1">
    <source>
        <dbReference type="SAM" id="Phobius"/>
    </source>
</evidence>
<sequence length="115" mass="13718">MRRDLNNSQNQQTLENIQPIGTIFRYEQAFELLSQALLSNSIYAIAVLILSFELAFDGNMLYVIYCIYSKLFLQILHQIYFYRAFANINMQEHIIYNYFLKKIQSSHNEIIFTIF</sequence>